<evidence type="ECO:0000256" key="2">
    <source>
        <dbReference type="ARBA" id="ARBA00007357"/>
    </source>
</evidence>
<dbReference type="RefSeq" id="XP_008605589.1">
    <property type="nucleotide sequence ID" value="XM_008607367.1"/>
</dbReference>
<keyword evidence="4" id="KW-0479">Metal-binding</keyword>
<dbReference type="SUPFAM" id="SSF55486">
    <property type="entry name" value="Metalloproteases ('zincins'), catalytic domain"/>
    <property type="match status" value="1"/>
</dbReference>
<evidence type="ECO:0000256" key="3">
    <source>
        <dbReference type="ARBA" id="ARBA00022670"/>
    </source>
</evidence>
<dbReference type="GO" id="GO:0016485">
    <property type="term" value="P:protein processing"/>
    <property type="evidence" value="ECO:0007669"/>
    <property type="project" value="TreeGrafter"/>
</dbReference>
<comment type="cofactor">
    <cofactor evidence="1">
        <name>Zn(2+)</name>
        <dbReference type="ChEBI" id="CHEBI:29105"/>
    </cofactor>
</comment>
<dbReference type="VEuPathDB" id="FungiDB:SDRG_01817"/>
<dbReference type="OMA" id="TTRNRMM"/>
<feature type="domain" description="Peptidase M13 C-terminal" evidence="8">
    <location>
        <begin position="541"/>
        <end position="747"/>
    </location>
</feature>
<sequence length="750" mass="81080">MSSDIQNEHSSLLTGETTSATTGLKRDWPKYAAVGGALATAAIIYLATAGHGATETTATAQSSTDTTLPATPIPTHPDEIVFPTSAPVASTTAPVTTTPINATAAYAEFFQHMESLMDASVDPCDNFYQYACGGWLKATTIPETENRADTSFSVVAKDNERIIGEIMASKPPVINAFYEACLAEAAIDPVALKAVSAQLAHIASITSVDALLTYAGELFAKASTPSFFDLGVSPDPKNTSLNVIQLSQGGLTLPSIEYYAAQDKFVSLLTEYVGAFDAIPAFNDRNATAFTKNLLAFETQLANISLPNAALRDPWATYNKFTLKEIRAKYPLAAAFLRGVRADVLEMDVPVLVSTPAFFEAQTSLLRSTDLHTLQAYVSFHLVHAQSAFLGERFREANHKFGAVLQGLPLKQDRAKFCNNLVQSMLGEQLGDLFMDKVFDRKTKASAQALIKQIEASMVVVLNEDTWLDVSTRSIGLEKVAKIGNFIGGPDNATALPFNVSATAFYDNVVKLQTYEMAKSIASIGKPVDETAWGMNAFTVNAYNDPTANKIVFPAAILQPPFYDAKRFPAVVNYARIGMVMGHELTHGFDDEGRNFDPSGQLSDWWSPSVKATFQKNAKCLADQYSTFPVLGLDGKTLLGHLNGELTLGENIADNGGLKLAYLAYLRAKASEPSIAEIGYDDKKLYFTAFAQGWCEKRSDAAATLLLNTDPHSPGKWRVHGPLYNSAAFADAFQCKAGSPMNPVNKCIVW</sequence>
<dbReference type="InterPro" id="IPR008753">
    <property type="entry name" value="Peptidase_M13_N"/>
</dbReference>
<dbReference type="OrthoDB" id="6475849at2759"/>
<dbReference type="AlphaFoldDB" id="T0R324"/>
<evidence type="ECO:0000256" key="5">
    <source>
        <dbReference type="ARBA" id="ARBA00022801"/>
    </source>
</evidence>
<evidence type="ECO:0000313" key="11">
    <source>
        <dbReference type="Proteomes" id="UP000030762"/>
    </source>
</evidence>
<dbReference type="PRINTS" id="PR00786">
    <property type="entry name" value="NEPRILYSIN"/>
</dbReference>
<name>T0R324_SAPDV</name>
<dbReference type="EMBL" id="JH767135">
    <property type="protein sequence ID" value="EQC40745.1"/>
    <property type="molecule type" value="Genomic_DNA"/>
</dbReference>
<organism evidence="10 11">
    <name type="scientific">Saprolegnia diclina (strain VS20)</name>
    <dbReference type="NCBI Taxonomy" id="1156394"/>
    <lineage>
        <taxon>Eukaryota</taxon>
        <taxon>Sar</taxon>
        <taxon>Stramenopiles</taxon>
        <taxon>Oomycota</taxon>
        <taxon>Saprolegniomycetes</taxon>
        <taxon>Saprolegniales</taxon>
        <taxon>Saprolegniaceae</taxon>
        <taxon>Saprolegnia</taxon>
    </lineage>
</organism>
<dbReference type="PANTHER" id="PTHR11733">
    <property type="entry name" value="ZINC METALLOPROTEASE FAMILY M13 NEPRILYSIN-RELATED"/>
    <property type="match status" value="1"/>
</dbReference>
<dbReference type="GO" id="GO:0004222">
    <property type="term" value="F:metalloendopeptidase activity"/>
    <property type="evidence" value="ECO:0007669"/>
    <property type="project" value="InterPro"/>
</dbReference>
<evidence type="ECO:0008006" key="12">
    <source>
        <dbReference type="Google" id="ProtNLM"/>
    </source>
</evidence>
<keyword evidence="6" id="KW-0862">Zinc</keyword>
<evidence type="ECO:0000259" key="8">
    <source>
        <dbReference type="Pfam" id="PF01431"/>
    </source>
</evidence>
<dbReference type="InterPro" id="IPR024079">
    <property type="entry name" value="MetalloPept_cat_dom_sf"/>
</dbReference>
<dbReference type="InParanoid" id="T0R324"/>
<evidence type="ECO:0000256" key="6">
    <source>
        <dbReference type="ARBA" id="ARBA00022833"/>
    </source>
</evidence>
<dbReference type="PANTHER" id="PTHR11733:SF167">
    <property type="entry name" value="FI17812P1-RELATED"/>
    <property type="match status" value="1"/>
</dbReference>
<dbReference type="STRING" id="1156394.T0R324"/>
<dbReference type="Proteomes" id="UP000030762">
    <property type="component" value="Unassembled WGS sequence"/>
</dbReference>
<evidence type="ECO:0000256" key="4">
    <source>
        <dbReference type="ARBA" id="ARBA00022723"/>
    </source>
</evidence>
<dbReference type="PROSITE" id="PS51885">
    <property type="entry name" value="NEPRILYSIN"/>
    <property type="match status" value="1"/>
</dbReference>
<keyword evidence="7" id="KW-0482">Metalloprotease</keyword>
<dbReference type="eggNOG" id="KOG3624">
    <property type="taxonomic scope" value="Eukaryota"/>
</dbReference>
<dbReference type="Pfam" id="PF01431">
    <property type="entry name" value="Peptidase_M13"/>
    <property type="match status" value="1"/>
</dbReference>
<evidence type="ECO:0000256" key="1">
    <source>
        <dbReference type="ARBA" id="ARBA00001947"/>
    </source>
</evidence>
<dbReference type="GeneID" id="19942544"/>
<keyword evidence="5" id="KW-0378">Hydrolase</keyword>
<dbReference type="InterPro" id="IPR018497">
    <property type="entry name" value="Peptidase_M13_C"/>
</dbReference>
<protein>
    <recommendedName>
        <fullName evidence="12">Endothelin-converting enzyme 1</fullName>
    </recommendedName>
</protein>
<evidence type="ECO:0000259" key="9">
    <source>
        <dbReference type="Pfam" id="PF05649"/>
    </source>
</evidence>
<keyword evidence="3" id="KW-0645">Protease</keyword>
<proteinExistence type="inferred from homology"/>
<dbReference type="Gene3D" id="1.10.1380.10">
    <property type="entry name" value="Neutral endopeptidase , domain2"/>
    <property type="match status" value="1"/>
</dbReference>
<feature type="domain" description="Peptidase M13 N-terminal" evidence="9">
    <location>
        <begin position="123"/>
        <end position="490"/>
    </location>
</feature>
<evidence type="ECO:0000256" key="7">
    <source>
        <dbReference type="ARBA" id="ARBA00023049"/>
    </source>
</evidence>
<dbReference type="InterPro" id="IPR042089">
    <property type="entry name" value="Peptidase_M13_dom_2"/>
</dbReference>
<accession>T0R324</accession>
<evidence type="ECO:0000313" key="10">
    <source>
        <dbReference type="EMBL" id="EQC40745.1"/>
    </source>
</evidence>
<dbReference type="GO" id="GO:0005886">
    <property type="term" value="C:plasma membrane"/>
    <property type="evidence" value="ECO:0007669"/>
    <property type="project" value="TreeGrafter"/>
</dbReference>
<dbReference type="Pfam" id="PF05649">
    <property type="entry name" value="Peptidase_M13_N"/>
    <property type="match status" value="1"/>
</dbReference>
<dbReference type="GO" id="GO:0046872">
    <property type="term" value="F:metal ion binding"/>
    <property type="evidence" value="ECO:0007669"/>
    <property type="project" value="UniProtKB-KW"/>
</dbReference>
<reference evidence="10 11" key="1">
    <citation type="submission" date="2012-04" db="EMBL/GenBank/DDBJ databases">
        <title>The Genome Sequence of Saprolegnia declina VS20.</title>
        <authorList>
            <consortium name="The Broad Institute Genome Sequencing Platform"/>
            <person name="Russ C."/>
            <person name="Nusbaum C."/>
            <person name="Tyler B."/>
            <person name="van West P."/>
            <person name="Dieguez-Uribeondo J."/>
            <person name="de Bruijn I."/>
            <person name="Tripathy S."/>
            <person name="Jiang R."/>
            <person name="Young S.K."/>
            <person name="Zeng Q."/>
            <person name="Gargeya S."/>
            <person name="Fitzgerald M."/>
            <person name="Haas B."/>
            <person name="Abouelleil A."/>
            <person name="Alvarado L."/>
            <person name="Arachchi H.M."/>
            <person name="Berlin A."/>
            <person name="Chapman S.B."/>
            <person name="Goldberg J."/>
            <person name="Griggs A."/>
            <person name="Gujja S."/>
            <person name="Hansen M."/>
            <person name="Howarth C."/>
            <person name="Imamovic A."/>
            <person name="Larimer J."/>
            <person name="McCowen C."/>
            <person name="Montmayeur A."/>
            <person name="Murphy C."/>
            <person name="Neiman D."/>
            <person name="Pearson M."/>
            <person name="Priest M."/>
            <person name="Roberts A."/>
            <person name="Saif S."/>
            <person name="Shea T."/>
            <person name="Sisk P."/>
            <person name="Sykes S."/>
            <person name="Wortman J."/>
            <person name="Nusbaum C."/>
            <person name="Birren B."/>
        </authorList>
    </citation>
    <scope>NUCLEOTIDE SEQUENCE [LARGE SCALE GENOMIC DNA]</scope>
    <source>
        <strain evidence="10 11">VS20</strain>
    </source>
</reference>
<comment type="similarity">
    <text evidence="2">Belongs to the peptidase M13 family.</text>
</comment>
<dbReference type="InterPro" id="IPR000718">
    <property type="entry name" value="Peptidase_M13"/>
</dbReference>
<dbReference type="CDD" id="cd08662">
    <property type="entry name" value="M13"/>
    <property type="match status" value="1"/>
</dbReference>
<dbReference type="Gene3D" id="3.40.390.10">
    <property type="entry name" value="Collagenase (Catalytic Domain)"/>
    <property type="match status" value="1"/>
</dbReference>
<gene>
    <name evidence="10" type="ORF">SDRG_01817</name>
</gene>
<keyword evidence="11" id="KW-1185">Reference proteome</keyword>